<organism evidence="1 2">
    <name type="scientific">Portunus trituberculatus</name>
    <name type="common">Swimming crab</name>
    <name type="synonym">Neptunus trituberculatus</name>
    <dbReference type="NCBI Taxonomy" id="210409"/>
    <lineage>
        <taxon>Eukaryota</taxon>
        <taxon>Metazoa</taxon>
        <taxon>Ecdysozoa</taxon>
        <taxon>Arthropoda</taxon>
        <taxon>Crustacea</taxon>
        <taxon>Multicrustacea</taxon>
        <taxon>Malacostraca</taxon>
        <taxon>Eumalacostraca</taxon>
        <taxon>Eucarida</taxon>
        <taxon>Decapoda</taxon>
        <taxon>Pleocyemata</taxon>
        <taxon>Brachyura</taxon>
        <taxon>Eubrachyura</taxon>
        <taxon>Portunoidea</taxon>
        <taxon>Portunidae</taxon>
        <taxon>Portuninae</taxon>
        <taxon>Portunus</taxon>
    </lineage>
</organism>
<protein>
    <submittedName>
        <fullName evidence="1">Uncharacterized protein</fullName>
    </submittedName>
</protein>
<evidence type="ECO:0000313" key="2">
    <source>
        <dbReference type="Proteomes" id="UP000324222"/>
    </source>
</evidence>
<sequence>MYASMPDIITSVTQRWISNTKTVIIPGKISIIPPQVPQTGIGRTQEAPLLWRILKRDWRNRTRYRYEVVIGGAQRTM</sequence>
<name>A0A5B7F9U7_PORTR</name>
<dbReference type="EMBL" id="VSRR010005272">
    <property type="protein sequence ID" value="MPC42009.1"/>
    <property type="molecule type" value="Genomic_DNA"/>
</dbReference>
<dbReference type="AlphaFoldDB" id="A0A5B7F9U7"/>
<evidence type="ECO:0000313" key="1">
    <source>
        <dbReference type="EMBL" id="MPC42009.1"/>
    </source>
</evidence>
<reference evidence="1 2" key="1">
    <citation type="submission" date="2019-05" db="EMBL/GenBank/DDBJ databases">
        <title>Another draft genome of Portunus trituberculatus and its Hox gene families provides insights of decapod evolution.</title>
        <authorList>
            <person name="Jeong J.-H."/>
            <person name="Song I."/>
            <person name="Kim S."/>
            <person name="Choi T."/>
            <person name="Kim D."/>
            <person name="Ryu S."/>
            <person name="Kim W."/>
        </authorList>
    </citation>
    <scope>NUCLEOTIDE SEQUENCE [LARGE SCALE GENOMIC DNA]</scope>
    <source>
        <tissue evidence="1">Muscle</tissue>
    </source>
</reference>
<dbReference type="Proteomes" id="UP000324222">
    <property type="component" value="Unassembled WGS sequence"/>
</dbReference>
<comment type="caution">
    <text evidence="1">The sequence shown here is derived from an EMBL/GenBank/DDBJ whole genome shotgun (WGS) entry which is preliminary data.</text>
</comment>
<gene>
    <name evidence="1" type="ORF">E2C01_035621</name>
</gene>
<accession>A0A5B7F9U7</accession>
<keyword evidence="2" id="KW-1185">Reference proteome</keyword>
<proteinExistence type="predicted"/>